<dbReference type="OrthoDB" id="7501316at2"/>
<dbReference type="InterPro" id="IPR050557">
    <property type="entry name" value="RTX_toxin/Mannuronan_C5-epim"/>
</dbReference>
<protein>
    <recommendedName>
        <fullName evidence="5">Peptidase M10 serralysin C-terminal domain-containing protein</fullName>
    </recommendedName>
</protein>
<dbReference type="InterPro" id="IPR011049">
    <property type="entry name" value="Serralysin-like_metalloprot_C"/>
</dbReference>
<evidence type="ECO:0000256" key="4">
    <source>
        <dbReference type="ARBA" id="ARBA00022737"/>
    </source>
</evidence>
<dbReference type="InterPro" id="IPR013858">
    <property type="entry name" value="Peptidase_M10B_C"/>
</dbReference>
<dbReference type="Pfam" id="PF00353">
    <property type="entry name" value="HemolysinCabind"/>
    <property type="match status" value="2"/>
</dbReference>
<accession>A0A512AIH0</accession>
<comment type="cofactor">
    <cofactor evidence="1">
        <name>Ca(2+)</name>
        <dbReference type="ChEBI" id="CHEBI:29108"/>
    </cofactor>
</comment>
<dbReference type="PROSITE" id="PS00330">
    <property type="entry name" value="HEMOLYSIN_CALCIUM"/>
    <property type="match status" value="2"/>
</dbReference>
<proteinExistence type="predicted"/>
<reference evidence="6 7" key="1">
    <citation type="submission" date="2019-07" db="EMBL/GenBank/DDBJ databases">
        <title>Whole genome shotgun sequence of Novosphingobium sediminis NBRC 106119.</title>
        <authorList>
            <person name="Hosoyama A."/>
            <person name="Uohara A."/>
            <person name="Ohji S."/>
            <person name="Ichikawa N."/>
        </authorList>
    </citation>
    <scope>NUCLEOTIDE SEQUENCE [LARGE SCALE GENOMIC DNA]</scope>
    <source>
        <strain evidence="6 7">NBRC 106119</strain>
    </source>
</reference>
<evidence type="ECO:0000313" key="7">
    <source>
        <dbReference type="Proteomes" id="UP000321464"/>
    </source>
</evidence>
<evidence type="ECO:0000256" key="3">
    <source>
        <dbReference type="ARBA" id="ARBA00022525"/>
    </source>
</evidence>
<keyword evidence="4" id="KW-0677">Repeat</keyword>
<dbReference type="InterPro" id="IPR001343">
    <property type="entry name" value="Hemolysn_Ca-bd"/>
</dbReference>
<keyword evidence="7" id="KW-1185">Reference proteome</keyword>
<dbReference type="PANTHER" id="PTHR38340:SF1">
    <property type="entry name" value="S-LAYER PROTEIN"/>
    <property type="match status" value="1"/>
</dbReference>
<dbReference type="GO" id="GO:0005615">
    <property type="term" value="C:extracellular space"/>
    <property type="evidence" value="ECO:0007669"/>
    <property type="project" value="InterPro"/>
</dbReference>
<comment type="subcellular location">
    <subcellularLocation>
        <location evidence="2">Secreted</location>
    </subcellularLocation>
</comment>
<sequence>MGIIKGSINADTLNGTAGADEITGLAGSDILKGLGGNDLLDGGTGDDTMYGGAGDDTYIVDSVNDKAIELTGEGIDLVKASVSFTLGAFVENLLQTGTAAINGTGNALANTLTGNSGNNILKGLGGNDILNGGAGADQLIGGTGMDTMTGGTGNDRFVFADGDFSSKTSTGADVIVDFTPGDKIDLSLVDAVSTATPYNQPGDQAFVFIGHNRFHIQTGRELRYDVVGGNTYIYGNVNGDTTADFCIKLLGIHTLTSADFVL</sequence>
<dbReference type="Gene3D" id="2.150.10.10">
    <property type="entry name" value="Serralysin-like metalloprotease, C-terminal"/>
    <property type="match status" value="2"/>
</dbReference>
<name>A0A512AIH0_9SPHN</name>
<evidence type="ECO:0000259" key="5">
    <source>
        <dbReference type="Pfam" id="PF08548"/>
    </source>
</evidence>
<evidence type="ECO:0000256" key="1">
    <source>
        <dbReference type="ARBA" id="ARBA00001913"/>
    </source>
</evidence>
<evidence type="ECO:0000256" key="2">
    <source>
        <dbReference type="ARBA" id="ARBA00004613"/>
    </source>
</evidence>
<dbReference type="AlphaFoldDB" id="A0A512AIH0"/>
<gene>
    <name evidence="6" type="ORF">NSE01_12550</name>
</gene>
<dbReference type="Proteomes" id="UP000321464">
    <property type="component" value="Unassembled WGS sequence"/>
</dbReference>
<dbReference type="PRINTS" id="PR00313">
    <property type="entry name" value="CABNDNGRPT"/>
</dbReference>
<dbReference type="GO" id="GO:0005509">
    <property type="term" value="F:calcium ion binding"/>
    <property type="evidence" value="ECO:0007669"/>
    <property type="project" value="InterPro"/>
</dbReference>
<dbReference type="SUPFAM" id="SSF51120">
    <property type="entry name" value="beta-Roll"/>
    <property type="match status" value="2"/>
</dbReference>
<dbReference type="PANTHER" id="PTHR38340">
    <property type="entry name" value="S-LAYER PROTEIN"/>
    <property type="match status" value="1"/>
</dbReference>
<dbReference type="Pfam" id="PF08548">
    <property type="entry name" value="Peptidase_M10_C"/>
    <property type="match status" value="1"/>
</dbReference>
<evidence type="ECO:0000313" key="6">
    <source>
        <dbReference type="EMBL" id="GEN99422.1"/>
    </source>
</evidence>
<feature type="domain" description="Peptidase M10 serralysin C-terminal" evidence="5">
    <location>
        <begin position="123"/>
        <end position="261"/>
    </location>
</feature>
<keyword evidence="3" id="KW-0964">Secreted</keyword>
<dbReference type="InterPro" id="IPR018511">
    <property type="entry name" value="Hemolysin-typ_Ca-bd_CS"/>
</dbReference>
<dbReference type="RefSeq" id="WP_147158784.1">
    <property type="nucleotide sequence ID" value="NZ_BJYR01000009.1"/>
</dbReference>
<organism evidence="6 7">
    <name type="scientific">Novosphingobium sediminis</name>
    <dbReference type="NCBI Taxonomy" id="707214"/>
    <lineage>
        <taxon>Bacteria</taxon>
        <taxon>Pseudomonadati</taxon>
        <taxon>Pseudomonadota</taxon>
        <taxon>Alphaproteobacteria</taxon>
        <taxon>Sphingomonadales</taxon>
        <taxon>Sphingomonadaceae</taxon>
        <taxon>Novosphingobium</taxon>
    </lineage>
</organism>
<dbReference type="EMBL" id="BJYR01000009">
    <property type="protein sequence ID" value="GEN99422.1"/>
    <property type="molecule type" value="Genomic_DNA"/>
</dbReference>
<comment type="caution">
    <text evidence="6">The sequence shown here is derived from an EMBL/GenBank/DDBJ whole genome shotgun (WGS) entry which is preliminary data.</text>
</comment>